<dbReference type="InParanoid" id="A0A2T3ADU8"/>
<dbReference type="EMBL" id="KZ678405">
    <property type="protein sequence ID" value="PSR93691.1"/>
    <property type="molecule type" value="Genomic_DNA"/>
</dbReference>
<gene>
    <name evidence="2" type="ORF">BD289DRAFT_175458</name>
</gene>
<feature type="compositionally biased region" description="Polar residues" evidence="1">
    <location>
        <begin position="126"/>
        <end position="139"/>
    </location>
</feature>
<dbReference type="AlphaFoldDB" id="A0A2T3ADU8"/>
<evidence type="ECO:0000313" key="2">
    <source>
        <dbReference type="EMBL" id="PSR93691.1"/>
    </source>
</evidence>
<protein>
    <submittedName>
        <fullName evidence="2">Uncharacterized protein</fullName>
    </submittedName>
</protein>
<keyword evidence="3" id="KW-1185">Reference proteome</keyword>
<feature type="region of interest" description="Disordered" evidence="1">
    <location>
        <begin position="123"/>
        <end position="201"/>
    </location>
</feature>
<proteinExistence type="predicted"/>
<reference evidence="2 3" key="1">
    <citation type="journal article" date="2018" name="Mycol. Prog.">
        <title>Coniella lustricola, a new species from submerged detritus.</title>
        <authorList>
            <person name="Raudabaugh D.B."/>
            <person name="Iturriaga T."/>
            <person name="Carver A."/>
            <person name="Mondo S."/>
            <person name="Pangilinan J."/>
            <person name="Lipzen A."/>
            <person name="He G."/>
            <person name="Amirebrahimi M."/>
            <person name="Grigoriev I.V."/>
            <person name="Miller A.N."/>
        </authorList>
    </citation>
    <scope>NUCLEOTIDE SEQUENCE [LARGE SCALE GENOMIC DNA]</scope>
    <source>
        <strain evidence="2 3">B22-T-1</strain>
    </source>
</reference>
<evidence type="ECO:0000256" key="1">
    <source>
        <dbReference type="SAM" id="MobiDB-lite"/>
    </source>
</evidence>
<evidence type="ECO:0000313" key="3">
    <source>
        <dbReference type="Proteomes" id="UP000241462"/>
    </source>
</evidence>
<sequence>MPSPKAAPRADCGPYLDFDMGHTALLASEKPPASIWPMRCHPVRPAALASLCNRPVRQMLHVRLQPAQEPRLDSEIKLAVGIPGLPQNSNHGTTPEIAGKLAWSHSAGQGGLFPTPALLQAPFTGPLSSSNNSHGNIFPSQRRPAEPNSGSAPEQTRTHVGVFGHVKTPRERACPGPRPQDGLAMQPHSPTLQPSPRPSPRLLHTYQVLLEESRAATPWKRAESTP</sequence>
<accession>A0A2T3ADU8</accession>
<name>A0A2T3ADU8_9PEZI</name>
<dbReference type="Proteomes" id="UP000241462">
    <property type="component" value="Unassembled WGS sequence"/>
</dbReference>
<organism evidence="2 3">
    <name type="scientific">Coniella lustricola</name>
    <dbReference type="NCBI Taxonomy" id="2025994"/>
    <lineage>
        <taxon>Eukaryota</taxon>
        <taxon>Fungi</taxon>
        <taxon>Dikarya</taxon>
        <taxon>Ascomycota</taxon>
        <taxon>Pezizomycotina</taxon>
        <taxon>Sordariomycetes</taxon>
        <taxon>Sordariomycetidae</taxon>
        <taxon>Diaporthales</taxon>
        <taxon>Schizoparmaceae</taxon>
        <taxon>Coniella</taxon>
    </lineage>
</organism>